<feature type="compositionally biased region" description="Basic and acidic residues" evidence="1">
    <location>
        <begin position="259"/>
        <end position="269"/>
    </location>
</feature>
<dbReference type="AlphaFoldDB" id="A0A7K0DVV4"/>
<evidence type="ECO:0000313" key="4">
    <source>
        <dbReference type="Proteomes" id="UP000431401"/>
    </source>
</evidence>
<dbReference type="InterPro" id="IPR000726">
    <property type="entry name" value="Glyco_hydro_19_cat"/>
</dbReference>
<keyword evidence="4" id="KW-1185">Reference proteome</keyword>
<dbReference type="Pfam" id="PF00182">
    <property type="entry name" value="Glyco_hydro_19"/>
    <property type="match status" value="1"/>
</dbReference>
<sequence>MVTPPRMPPPRSVIEAWRALEAALGLRALFDRSLGDMESLSGAVRAECRRLDGGGWRGTAYDAVLDHVEAAHRRNQLLWDQLEALRDRGAGALTDLHYTALAALDYAADAEAAGCTVADDWTVTAEHPAVAGEWSEVLAEALTAVTRAADRGRAAILGVSNEFRCLAAMFGLHTAVDLAAGESPEAGATTPAPPSAGPTSTTGPGEEVGAPAAAELSNTGTALDTTGTSGSIVPPAAGDTRGIAGLPGAGQVADPEENDGSRAAERTDDAEPALDPVAAGGSGAGAEISGRTTAVEDDRSSGTGDTSDALTGRPPEPFGGNDIRPAGLDDESDGVMAVSRSAQGERDATGYVEPGDLNSIDLRSGDPDESVVIGPEPPEEAVCAENDSAVDRFADEPGDQDETGAEPPAADECGIGTFGIAAATAWHTGPATGPAVGVTLDQLTAIMPDLSFERAAEYLPALNAAMLEGGITTPLRQAAFLAQLAHESGQLRYFEEFGDDGYFRQYDPGQPNAAAGNTAPGDGPLFHGRGPIQLTGRGNYRDAGLALGLDLEGDPGSAARPDIGFRVAQWYWNSRAINALADLGDFSAVTAAVNGGYNGLAERESFYRRALEVLG</sequence>
<gene>
    <name evidence="3" type="ORF">NRB56_55040</name>
</gene>
<dbReference type="InterPro" id="IPR052354">
    <property type="entry name" value="Cell_Wall_Dynamics_Protein"/>
</dbReference>
<accession>A0A7K0DVV4</accession>
<evidence type="ECO:0000256" key="1">
    <source>
        <dbReference type="SAM" id="MobiDB-lite"/>
    </source>
</evidence>
<dbReference type="Proteomes" id="UP000431401">
    <property type="component" value="Unassembled WGS sequence"/>
</dbReference>
<dbReference type="GO" id="GO:0016998">
    <property type="term" value="P:cell wall macromolecule catabolic process"/>
    <property type="evidence" value="ECO:0007669"/>
    <property type="project" value="InterPro"/>
</dbReference>
<dbReference type="GO" id="GO:0006032">
    <property type="term" value="P:chitin catabolic process"/>
    <property type="evidence" value="ECO:0007669"/>
    <property type="project" value="InterPro"/>
</dbReference>
<dbReference type="InterPro" id="IPR023346">
    <property type="entry name" value="Lysozyme-like_dom_sf"/>
</dbReference>
<protein>
    <recommendedName>
        <fullName evidence="2">Glycoside hydrolase family 19 catalytic domain-containing protein</fullName>
    </recommendedName>
</protein>
<dbReference type="GO" id="GO:0004568">
    <property type="term" value="F:chitinase activity"/>
    <property type="evidence" value="ECO:0007669"/>
    <property type="project" value="InterPro"/>
</dbReference>
<feature type="compositionally biased region" description="Low complexity" evidence="1">
    <location>
        <begin position="197"/>
        <end position="215"/>
    </location>
</feature>
<comment type="caution">
    <text evidence="3">The sequence shown here is derived from an EMBL/GenBank/DDBJ whole genome shotgun (WGS) entry which is preliminary data.</text>
</comment>
<organism evidence="3 4">
    <name type="scientific">Nocardia aurantia</name>
    <dbReference type="NCBI Taxonomy" id="2585199"/>
    <lineage>
        <taxon>Bacteria</taxon>
        <taxon>Bacillati</taxon>
        <taxon>Actinomycetota</taxon>
        <taxon>Actinomycetes</taxon>
        <taxon>Mycobacteriales</taxon>
        <taxon>Nocardiaceae</taxon>
        <taxon>Nocardia</taxon>
    </lineage>
</organism>
<feature type="domain" description="Glycoside hydrolase family 19 catalytic" evidence="2">
    <location>
        <begin position="456"/>
        <end position="574"/>
    </location>
</feature>
<evidence type="ECO:0000259" key="2">
    <source>
        <dbReference type="Pfam" id="PF00182"/>
    </source>
</evidence>
<name>A0A7K0DVV4_9NOCA</name>
<dbReference type="Gene3D" id="1.10.530.10">
    <property type="match status" value="1"/>
</dbReference>
<dbReference type="EMBL" id="WEGI01000012">
    <property type="protein sequence ID" value="MQY29910.1"/>
    <property type="molecule type" value="Genomic_DNA"/>
</dbReference>
<dbReference type="SUPFAM" id="SSF53955">
    <property type="entry name" value="Lysozyme-like"/>
    <property type="match status" value="1"/>
</dbReference>
<dbReference type="PANTHER" id="PTHR34408">
    <property type="entry name" value="FAMILY PROTEIN, PUTATIVE-RELATED"/>
    <property type="match status" value="1"/>
</dbReference>
<feature type="compositionally biased region" description="Polar residues" evidence="1">
    <location>
        <begin position="216"/>
        <end position="231"/>
    </location>
</feature>
<proteinExistence type="predicted"/>
<dbReference type="PANTHER" id="PTHR34408:SF1">
    <property type="entry name" value="GLYCOSYL HYDROLASE FAMILY 19 DOMAIN-CONTAINING PROTEIN HI_1415"/>
    <property type="match status" value="1"/>
</dbReference>
<evidence type="ECO:0000313" key="3">
    <source>
        <dbReference type="EMBL" id="MQY29910.1"/>
    </source>
</evidence>
<reference evidence="3 4" key="1">
    <citation type="submission" date="2019-10" db="EMBL/GenBank/DDBJ databases">
        <title>Nocardia macrotermitis sp. nov. and Nocardia aurantia sp. nov., isolated from the gut of fungus growing-termite Macrotermes natalensis.</title>
        <authorList>
            <person name="Benndorf R."/>
            <person name="Schwitalla J."/>
            <person name="Martin K."/>
            <person name="De Beer W."/>
            <person name="Kaster A.-K."/>
            <person name="Vollmers J."/>
            <person name="Poulsen M."/>
            <person name="Beemelmanns C."/>
        </authorList>
    </citation>
    <scope>NUCLEOTIDE SEQUENCE [LARGE SCALE GENOMIC DNA]</scope>
    <source>
        <strain evidence="3 4">RB56</strain>
    </source>
</reference>
<feature type="region of interest" description="Disordered" evidence="1">
    <location>
        <begin position="183"/>
        <end position="371"/>
    </location>
</feature>